<dbReference type="InterPro" id="IPR020837">
    <property type="entry name" value="Fibrinogen_CS"/>
</dbReference>
<reference evidence="3" key="1">
    <citation type="submission" date="2023-05" db="EMBL/GenBank/DDBJ databases">
        <title>High-quality long-read genome of Scophthalmus maximus.</title>
        <authorList>
            <person name="Lien S."/>
            <person name="Martinez P."/>
        </authorList>
    </citation>
    <scope>NUCLEOTIDE SEQUENCE [LARGE SCALE GENOMIC DNA]</scope>
</reference>
<organism evidence="3 4">
    <name type="scientific">Scophthalmus maximus</name>
    <name type="common">Turbot</name>
    <name type="synonym">Psetta maxima</name>
    <dbReference type="NCBI Taxonomy" id="52904"/>
    <lineage>
        <taxon>Eukaryota</taxon>
        <taxon>Metazoa</taxon>
        <taxon>Chordata</taxon>
        <taxon>Craniata</taxon>
        <taxon>Vertebrata</taxon>
        <taxon>Euteleostomi</taxon>
        <taxon>Actinopterygii</taxon>
        <taxon>Neopterygii</taxon>
        <taxon>Teleostei</taxon>
        <taxon>Neoteleostei</taxon>
        <taxon>Acanthomorphata</taxon>
        <taxon>Carangaria</taxon>
        <taxon>Pleuronectiformes</taxon>
        <taxon>Pleuronectoidei</taxon>
        <taxon>Scophthalmidae</taxon>
        <taxon>Scophthalmus</taxon>
    </lineage>
</organism>
<evidence type="ECO:0000313" key="3">
    <source>
        <dbReference type="Ensembl" id="ENSSMAP00000021256.2"/>
    </source>
</evidence>
<feature type="domain" description="Fibrinogen C-terminal" evidence="2">
    <location>
        <begin position="2"/>
        <end position="219"/>
    </location>
</feature>
<dbReference type="InterPro" id="IPR036056">
    <property type="entry name" value="Fibrinogen-like_C"/>
</dbReference>
<dbReference type="Proteomes" id="UP000694558">
    <property type="component" value="Chromosome 20"/>
</dbReference>
<evidence type="ECO:0000313" key="4">
    <source>
        <dbReference type="Proteomes" id="UP000694558"/>
    </source>
</evidence>
<evidence type="ECO:0000259" key="2">
    <source>
        <dbReference type="PROSITE" id="PS51406"/>
    </source>
</evidence>
<dbReference type="GO" id="GO:0005615">
    <property type="term" value="C:extracellular space"/>
    <property type="evidence" value="ECO:0007669"/>
    <property type="project" value="TreeGrafter"/>
</dbReference>
<dbReference type="Pfam" id="PF00147">
    <property type="entry name" value="Fibrinogen_C"/>
    <property type="match status" value="2"/>
</dbReference>
<dbReference type="InterPro" id="IPR050373">
    <property type="entry name" value="Fibrinogen_C-term_domain"/>
</dbReference>
<dbReference type="InterPro" id="IPR014716">
    <property type="entry name" value="Fibrinogen_a/b/g_C_1"/>
</dbReference>
<dbReference type="Ensembl" id="ENSSMAT00000021510.2">
    <property type="protein sequence ID" value="ENSSMAP00000021256.2"/>
    <property type="gene ID" value="ENSSMAG00000012973.2"/>
</dbReference>
<dbReference type="PANTHER" id="PTHR19143">
    <property type="entry name" value="FIBRINOGEN/TENASCIN/ANGIOPOEITIN"/>
    <property type="match status" value="1"/>
</dbReference>
<protein>
    <recommendedName>
        <fullName evidence="2">Fibrinogen C-terminal domain-containing protein</fullName>
    </recommendedName>
</protein>
<dbReference type="InterPro" id="IPR002181">
    <property type="entry name" value="Fibrinogen_a/b/g_C_dom"/>
</dbReference>
<dbReference type="SMART" id="SM00186">
    <property type="entry name" value="FBG"/>
    <property type="match status" value="1"/>
</dbReference>
<sequence>MQHAKNCPIDCASIYYNGVRRSGLYTVVPSLAGMAVEVYCDMDTDGGGWTVIQRRVDGSVSFDRSWRDYRDGFGDLHSEFWLGNDHIHDLSTQGDYSLRINLEDWSNKYKHALYQSFRSVSSGPVGDTRTASVPSRVTSVVFVCSVEDEEHQYRLHVSGFSGSAQDSFSWYHDKQGFSTPDSGNICAEISHGGWWYNQCFYANLNGVYYRVSAHRLTLT</sequence>
<dbReference type="GeneTree" id="ENSGT00940000164041"/>
<dbReference type="CDD" id="cd00087">
    <property type="entry name" value="FReD"/>
    <property type="match status" value="1"/>
</dbReference>
<keyword evidence="1" id="KW-1015">Disulfide bond</keyword>
<dbReference type="SUPFAM" id="SSF56496">
    <property type="entry name" value="Fibrinogen C-terminal domain-like"/>
    <property type="match status" value="1"/>
</dbReference>
<dbReference type="PROSITE" id="PS51406">
    <property type="entry name" value="FIBRINOGEN_C_2"/>
    <property type="match status" value="1"/>
</dbReference>
<dbReference type="NCBIfam" id="NF040941">
    <property type="entry name" value="GGGWT_bact"/>
    <property type="match status" value="1"/>
</dbReference>
<proteinExistence type="predicted"/>
<dbReference type="PANTHER" id="PTHR19143:SF466">
    <property type="entry name" value="FIBRINOGEN C-TERMINAL DOMAIN-CONTAINING PROTEIN"/>
    <property type="match status" value="1"/>
</dbReference>
<name>A0A8D3AP48_SCOMX</name>
<reference evidence="3" key="2">
    <citation type="submission" date="2025-08" db="UniProtKB">
        <authorList>
            <consortium name="Ensembl"/>
        </authorList>
    </citation>
    <scope>IDENTIFICATION</scope>
</reference>
<evidence type="ECO:0000256" key="1">
    <source>
        <dbReference type="ARBA" id="ARBA00023157"/>
    </source>
</evidence>
<accession>A0A8D3AP48</accession>
<dbReference type="AlphaFoldDB" id="A0A8D3AP48"/>
<dbReference type="Gene3D" id="3.90.215.10">
    <property type="entry name" value="Gamma Fibrinogen, chain A, domain 1"/>
    <property type="match status" value="2"/>
</dbReference>
<dbReference type="PROSITE" id="PS00514">
    <property type="entry name" value="FIBRINOGEN_C_1"/>
    <property type="match status" value="1"/>
</dbReference>